<dbReference type="InterPro" id="IPR036291">
    <property type="entry name" value="NAD(P)-bd_dom_sf"/>
</dbReference>
<dbReference type="InterPro" id="IPR020904">
    <property type="entry name" value="Sc_DH/Rdtase_CS"/>
</dbReference>
<accession>A0A2S8B293</accession>
<proteinExistence type="inferred from homology"/>
<dbReference type="PRINTS" id="PR00081">
    <property type="entry name" value="GDHRDH"/>
</dbReference>
<dbReference type="EMBL" id="PHFW01000003">
    <property type="protein sequence ID" value="PQM26531.1"/>
    <property type="molecule type" value="Genomic_DNA"/>
</dbReference>
<comment type="caution">
    <text evidence="3">The sequence shown here is derived from an EMBL/GenBank/DDBJ whole genome shotgun (WGS) entry which is preliminary data.</text>
</comment>
<protein>
    <submittedName>
        <fullName evidence="3">Short chain dehydrogenase</fullName>
    </submittedName>
</protein>
<dbReference type="Proteomes" id="UP000238954">
    <property type="component" value="Chromosome"/>
</dbReference>
<dbReference type="FunFam" id="3.40.50.720:FF:000084">
    <property type="entry name" value="Short-chain dehydrogenase reductase"/>
    <property type="match status" value="1"/>
</dbReference>
<dbReference type="PROSITE" id="PS00061">
    <property type="entry name" value="ADH_SHORT"/>
    <property type="match status" value="1"/>
</dbReference>
<gene>
    <name evidence="3" type="ORF">CVO77_16040</name>
</gene>
<evidence type="ECO:0000256" key="2">
    <source>
        <dbReference type="ARBA" id="ARBA00023002"/>
    </source>
</evidence>
<organism evidence="3 4">
    <name type="scientific">Sphingopyxis lindanitolerans</name>
    <dbReference type="NCBI Taxonomy" id="2054227"/>
    <lineage>
        <taxon>Bacteria</taxon>
        <taxon>Pseudomonadati</taxon>
        <taxon>Pseudomonadota</taxon>
        <taxon>Alphaproteobacteria</taxon>
        <taxon>Sphingomonadales</taxon>
        <taxon>Sphingomonadaceae</taxon>
        <taxon>Sphingopyxis</taxon>
    </lineage>
</organism>
<evidence type="ECO:0000313" key="3">
    <source>
        <dbReference type="EMBL" id="PQM26531.1"/>
    </source>
</evidence>
<dbReference type="PANTHER" id="PTHR24321:SF8">
    <property type="entry name" value="ESTRADIOL 17-BETA-DEHYDROGENASE 8-RELATED"/>
    <property type="match status" value="1"/>
</dbReference>
<dbReference type="OrthoDB" id="9792355at2"/>
<dbReference type="NCBIfam" id="NF005559">
    <property type="entry name" value="PRK07231.1"/>
    <property type="match status" value="1"/>
</dbReference>
<dbReference type="PRINTS" id="PR00080">
    <property type="entry name" value="SDRFAMILY"/>
</dbReference>
<dbReference type="Gene3D" id="3.40.50.720">
    <property type="entry name" value="NAD(P)-binding Rossmann-like Domain"/>
    <property type="match status" value="1"/>
</dbReference>
<comment type="similarity">
    <text evidence="1">Belongs to the short-chain dehydrogenases/reductases (SDR) family.</text>
</comment>
<evidence type="ECO:0000256" key="1">
    <source>
        <dbReference type="ARBA" id="ARBA00006484"/>
    </source>
</evidence>
<dbReference type="PANTHER" id="PTHR24321">
    <property type="entry name" value="DEHYDROGENASES, SHORT CHAIN"/>
    <property type="match status" value="1"/>
</dbReference>
<keyword evidence="2" id="KW-0560">Oxidoreductase</keyword>
<dbReference type="Pfam" id="PF13561">
    <property type="entry name" value="adh_short_C2"/>
    <property type="match status" value="1"/>
</dbReference>
<dbReference type="InterPro" id="IPR002347">
    <property type="entry name" value="SDR_fam"/>
</dbReference>
<dbReference type="AlphaFoldDB" id="A0A2S8B293"/>
<name>A0A2S8B293_9SPHN</name>
<sequence length="256" mass="26338">MEVNLTVSYDFSGKVALVTGASGGIGRATALAFARAGASVVVSDVNAAGGEETVALAAAAGGTAIFHPCDVADPAAVKALVARAVGHFGRLDFGHNNAGITNLTADEWDDEVWRRSLAINLDGVMHCMREEAAAMLDHGGGAIVNTASINGFTGNARQPAYVATKHGVIGLTRHGALKWARDNIRVNAVCPGVIETPMTDAVARNPDLRRAMEALTPMGRMGQPDEVAGAVLWLCSVQASFVTGHPLVIDGGATVS</sequence>
<reference evidence="4" key="1">
    <citation type="submission" date="2017-11" db="EMBL/GenBank/DDBJ databases">
        <title>The complete genome sequence of Sphingopyxis pomeranensis sp. nov. strain WS5A3p.</title>
        <authorList>
            <person name="Kaminski M.A."/>
        </authorList>
    </citation>
    <scope>NUCLEOTIDE SEQUENCE [LARGE SCALE GENOMIC DNA]</scope>
    <source>
        <strain evidence="4">WS5A3p</strain>
    </source>
</reference>
<dbReference type="GO" id="GO:0016491">
    <property type="term" value="F:oxidoreductase activity"/>
    <property type="evidence" value="ECO:0007669"/>
    <property type="project" value="UniProtKB-KW"/>
</dbReference>
<evidence type="ECO:0000313" key="4">
    <source>
        <dbReference type="Proteomes" id="UP000238954"/>
    </source>
</evidence>
<keyword evidence="4" id="KW-1185">Reference proteome</keyword>
<dbReference type="SUPFAM" id="SSF51735">
    <property type="entry name" value="NAD(P)-binding Rossmann-fold domains"/>
    <property type="match status" value="1"/>
</dbReference>